<comment type="caution">
    <text evidence="2">The sequence shown here is derived from an EMBL/GenBank/DDBJ whole genome shotgun (WGS) entry which is preliminary data.</text>
</comment>
<keyword evidence="1" id="KW-1133">Transmembrane helix</keyword>
<gene>
    <name evidence="2" type="ORF">AGOR_G00244110</name>
</gene>
<dbReference type="OrthoDB" id="8828676at2759"/>
<accession>A0A8T3CEG3</accession>
<sequence>MYNSSSYAKEKFSLDTKKMHKSKGKSCGYYWRIIFFFSSLIQSLIIVSLVLFMVYGHPEQSSEKRAQELQSGFSKLSSDNKLLREKNLNLTQILNITLTKKLSDDISLRKLRLLANMSTLTIIDLRNKLVSCQAQKISPPGRTPPLVCPAPPSCQTLIAKITSLELMMKILETNSTQIVQNLRRELDTVTRVRDSLHLEVIGLRRNTSDLQKQLDAYGHKCKGDFVQSLDGIHQVTRKFIEKIEGLVPLVFPFKLTCMSQKDQLEQIRLNCSSLSREVETKFQSYLDSVGTQVSQIQARSSQLEVESRRAREDLHWCRQNHTAATTECTRQRQEVRDKHDRAMESLLTEQKRLRDTEELQRQQLEVKKSEITALSMEIKRLNTSLASCTPKVPFPKFPQFFGSVTPDQNIPLSTFPKPGSPEIGFNFPSFPKPGQTGAGTPGTGMNFPVLPKPGQTGPVLPGTGVNIPTMHNLGAAGGSYYDLNRHLKELQEEAKKN</sequence>
<dbReference type="AlphaFoldDB" id="A0A8T3CEG3"/>
<dbReference type="EMBL" id="JAERUA010000024">
    <property type="protein sequence ID" value="KAI1883333.1"/>
    <property type="molecule type" value="Genomic_DNA"/>
</dbReference>
<proteinExistence type="predicted"/>
<dbReference type="GO" id="GO:0002693">
    <property type="term" value="P:positive regulation of cellular extravasation"/>
    <property type="evidence" value="ECO:0007669"/>
    <property type="project" value="TreeGrafter"/>
</dbReference>
<protein>
    <submittedName>
        <fullName evidence="2">Uncharacterized protein</fullName>
    </submittedName>
</protein>
<evidence type="ECO:0000256" key="1">
    <source>
        <dbReference type="SAM" id="Phobius"/>
    </source>
</evidence>
<dbReference type="Pfam" id="PF06637">
    <property type="entry name" value="PV-1"/>
    <property type="match status" value="1"/>
</dbReference>
<dbReference type="PANTHER" id="PTHR21687:SF5">
    <property type="entry name" value="PLASMALEMMA VESICLE-ASSOCIATED PROTEIN"/>
    <property type="match status" value="1"/>
</dbReference>
<organism evidence="2 3">
    <name type="scientific">Albula goreensis</name>
    <dbReference type="NCBI Taxonomy" id="1534307"/>
    <lineage>
        <taxon>Eukaryota</taxon>
        <taxon>Metazoa</taxon>
        <taxon>Chordata</taxon>
        <taxon>Craniata</taxon>
        <taxon>Vertebrata</taxon>
        <taxon>Euteleostomi</taxon>
        <taxon>Actinopterygii</taxon>
        <taxon>Neopterygii</taxon>
        <taxon>Teleostei</taxon>
        <taxon>Albuliformes</taxon>
        <taxon>Albulidae</taxon>
        <taxon>Albula</taxon>
    </lineage>
</organism>
<keyword evidence="1" id="KW-0812">Transmembrane</keyword>
<keyword evidence="3" id="KW-1185">Reference proteome</keyword>
<name>A0A8T3CEG3_9TELE</name>
<dbReference type="PANTHER" id="PTHR21687">
    <property type="entry name" value="PLASMALEMMA VESICLE-ASSOCIATED PROTEIN"/>
    <property type="match status" value="1"/>
</dbReference>
<keyword evidence="1" id="KW-0472">Membrane</keyword>
<evidence type="ECO:0000313" key="3">
    <source>
        <dbReference type="Proteomes" id="UP000829720"/>
    </source>
</evidence>
<dbReference type="GO" id="GO:0043114">
    <property type="term" value="P:regulation of vascular permeability"/>
    <property type="evidence" value="ECO:0007669"/>
    <property type="project" value="TreeGrafter"/>
</dbReference>
<evidence type="ECO:0000313" key="2">
    <source>
        <dbReference type="EMBL" id="KAI1883333.1"/>
    </source>
</evidence>
<feature type="transmembrane region" description="Helical" evidence="1">
    <location>
        <begin position="29"/>
        <end position="55"/>
    </location>
</feature>
<dbReference type="InterPro" id="IPR009538">
    <property type="entry name" value="PV-1"/>
</dbReference>
<reference evidence="2" key="1">
    <citation type="submission" date="2021-01" db="EMBL/GenBank/DDBJ databases">
        <authorList>
            <person name="Zahm M."/>
            <person name="Roques C."/>
            <person name="Cabau C."/>
            <person name="Klopp C."/>
            <person name="Donnadieu C."/>
            <person name="Jouanno E."/>
            <person name="Lampietro C."/>
            <person name="Louis A."/>
            <person name="Herpin A."/>
            <person name="Echchiki A."/>
            <person name="Berthelot C."/>
            <person name="Parey E."/>
            <person name="Roest-Crollius H."/>
            <person name="Braasch I."/>
            <person name="Postlethwait J."/>
            <person name="Bobe J."/>
            <person name="Montfort J."/>
            <person name="Bouchez O."/>
            <person name="Begum T."/>
            <person name="Mejri S."/>
            <person name="Adams A."/>
            <person name="Chen W.-J."/>
            <person name="Guiguen Y."/>
        </authorList>
    </citation>
    <scope>NUCLEOTIDE SEQUENCE</scope>
    <source>
        <tissue evidence="2">Blood</tissue>
    </source>
</reference>
<dbReference type="Proteomes" id="UP000829720">
    <property type="component" value="Unassembled WGS sequence"/>
</dbReference>